<name>A0A813DFS9_POLGL</name>
<feature type="compositionally biased region" description="Low complexity" evidence="1">
    <location>
        <begin position="35"/>
        <end position="46"/>
    </location>
</feature>
<comment type="caution">
    <text evidence="2">The sequence shown here is derived from an EMBL/GenBank/DDBJ whole genome shotgun (WGS) entry which is preliminary data.</text>
</comment>
<evidence type="ECO:0000256" key="1">
    <source>
        <dbReference type="SAM" id="MobiDB-lite"/>
    </source>
</evidence>
<gene>
    <name evidence="2" type="ORF">PGLA1383_LOCUS3997</name>
</gene>
<dbReference type="Proteomes" id="UP000654075">
    <property type="component" value="Unassembled WGS sequence"/>
</dbReference>
<reference evidence="2" key="1">
    <citation type="submission" date="2021-02" db="EMBL/GenBank/DDBJ databases">
        <authorList>
            <person name="Dougan E. K."/>
            <person name="Rhodes N."/>
            <person name="Thang M."/>
            <person name="Chan C."/>
        </authorList>
    </citation>
    <scope>NUCLEOTIDE SEQUENCE</scope>
</reference>
<sequence length="85" mass="9064">SSASSSRPTWGEAGWSDSRGATWSSSDSGGWWHFSQSQEGAQSGSQDTWRCSASEPEGAGRGSSYDRGTPEAWPHAPRQSQMARG</sequence>
<accession>A0A813DFS9</accession>
<evidence type="ECO:0000313" key="3">
    <source>
        <dbReference type="Proteomes" id="UP000654075"/>
    </source>
</evidence>
<protein>
    <submittedName>
        <fullName evidence="2">Uncharacterized protein</fullName>
    </submittedName>
</protein>
<dbReference type="EMBL" id="CAJNNV010001448">
    <property type="protein sequence ID" value="CAE8585079.1"/>
    <property type="molecule type" value="Genomic_DNA"/>
</dbReference>
<feature type="region of interest" description="Disordered" evidence="1">
    <location>
        <begin position="1"/>
        <end position="85"/>
    </location>
</feature>
<feature type="compositionally biased region" description="Polar residues" evidence="1">
    <location>
        <begin position="19"/>
        <end position="28"/>
    </location>
</feature>
<evidence type="ECO:0000313" key="2">
    <source>
        <dbReference type="EMBL" id="CAE8585079.1"/>
    </source>
</evidence>
<feature type="non-terminal residue" evidence="2">
    <location>
        <position position="1"/>
    </location>
</feature>
<proteinExistence type="predicted"/>
<feature type="non-terminal residue" evidence="2">
    <location>
        <position position="85"/>
    </location>
</feature>
<dbReference type="AlphaFoldDB" id="A0A813DFS9"/>
<keyword evidence="3" id="KW-1185">Reference proteome</keyword>
<organism evidence="2 3">
    <name type="scientific">Polarella glacialis</name>
    <name type="common">Dinoflagellate</name>
    <dbReference type="NCBI Taxonomy" id="89957"/>
    <lineage>
        <taxon>Eukaryota</taxon>
        <taxon>Sar</taxon>
        <taxon>Alveolata</taxon>
        <taxon>Dinophyceae</taxon>
        <taxon>Suessiales</taxon>
        <taxon>Suessiaceae</taxon>
        <taxon>Polarella</taxon>
    </lineage>
</organism>